<sequence>MRTVPAGGLVPETVSLTLDDLMADPGAGASAIAEAGRTRRRVVLADVARFGVRPATDIALLRLLSEATGRLTDLDWTLGGVPPWPVRTVVHLLPPAGDTGGDAAEFAGRWREGHRFGLCVYRRGPGFRRVRDVRPGGPHHDVLIEEPWVAVFDGLAAGAITPDDHRSRRLIKELGDAGLVLRLGELHHLLPFRRRKAPTPASGR</sequence>
<protein>
    <submittedName>
        <fullName evidence="1">DUF5825 family protein</fullName>
    </submittedName>
</protein>
<accession>A0ABV5YV67</accession>
<evidence type="ECO:0000313" key="1">
    <source>
        <dbReference type="EMBL" id="MFB9838959.1"/>
    </source>
</evidence>
<keyword evidence="2" id="KW-1185">Reference proteome</keyword>
<dbReference type="InterPro" id="IPR043863">
    <property type="entry name" value="DUF5825"/>
</dbReference>
<dbReference type="Proteomes" id="UP001589627">
    <property type="component" value="Unassembled WGS sequence"/>
</dbReference>
<dbReference type="EMBL" id="JBHLZP010000606">
    <property type="protein sequence ID" value="MFB9838959.1"/>
    <property type="molecule type" value="Genomic_DNA"/>
</dbReference>
<reference evidence="1 2" key="1">
    <citation type="submission" date="2024-09" db="EMBL/GenBank/DDBJ databases">
        <authorList>
            <person name="Sun Q."/>
            <person name="Mori K."/>
        </authorList>
    </citation>
    <scope>NUCLEOTIDE SEQUENCE [LARGE SCALE GENOMIC DNA]</scope>
    <source>
        <strain evidence="1 2">TBRC 0563</strain>
    </source>
</reference>
<comment type="caution">
    <text evidence="1">The sequence shown here is derived from an EMBL/GenBank/DDBJ whole genome shotgun (WGS) entry which is preliminary data.</text>
</comment>
<evidence type="ECO:0000313" key="2">
    <source>
        <dbReference type="Proteomes" id="UP001589627"/>
    </source>
</evidence>
<gene>
    <name evidence="1" type="ORF">ACFFNX_43110</name>
</gene>
<proteinExistence type="predicted"/>
<dbReference type="RefSeq" id="WP_378212040.1">
    <property type="nucleotide sequence ID" value="NZ_JBHLZP010000606.1"/>
</dbReference>
<dbReference type="Pfam" id="PF19142">
    <property type="entry name" value="DUF5825"/>
    <property type="match status" value="1"/>
</dbReference>
<organism evidence="1 2">
    <name type="scientific">Actinoallomurus acaciae</name>
    <dbReference type="NCBI Taxonomy" id="502577"/>
    <lineage>
        <taxon>Bacteria</taxon>
        <taxon>Bacillati</taxon>
        <taxon>Actinomycetota</taxon>
        <taxon>Actinomycetes</taxon>
        <taxon>Streptosporangiales</taxon>
        <taxon>Thermomonosporaceae</taxon>
        <taxon>Actinoallomurus</taxon>
    </lineage>
</organism>
<name>A0ABV5YV67_9ACTN</name>